<keyword evidence="5" id="KW-0408">Iron</keyword>
<organism evidence="13">
    <name type="scientific">hydrothermal vent metagenome</name>
    <dbReference type="NCBI Taxonomy" id="652676"/>
    <lineage>
        <taxon>unclassified sequences</taxon>
        <taxon>metagenomes</taxon>
        <taxon>ecological metagenomes</taxon>
    </lineage>
</organism>
<keyword evidence="9" id="KW-0998">Cell outer membrane</keyword>
<dbReference type="Gene3D" id="2.40.170.20">
    <property type="entry name" value="TonB-dependent receptor, beta-barrel domain"/>
    <property type="match status" value="1"/>
</dbReference>
<name>A0A161KEN8_9ZZZZ</name>
<dbReference type="EMBL" id="CZQE01000043">
    <property type="protein sequence ID" value="CUS43372.1"/>
    <property type="molecule type" value="Genomic_DNA"/>
</dbReference>
<accession>A0A161KEN8</accession>
<proteinExistence type="predicted"/>
<sequence length="771" mass="83738">MRAILLASACAAAFVVSATPALAQAIAPQADTPAAVQEEAHDANDIVVTATRRNERIQDVPLSITAFSQEQLTEKGIVGFEGIARETPGVVLNRPTQNFNNFTARGIATNGYNANLQSSVAVYIDELPVSTIGNTTVVDPNLFDVERVEFLRGPQGTLFGSGSLSGAMRILTKSPNLHEFDVSALADIGLTGSDSVRQRYNVMVNIPVVTDKLAIRGVGFYRHEDGYLDNVGTGIHNSNKLIDWGGRLVALWRPTDRLSIKLLGSYENSDPKDSSLTSPALGREKRVSDQPDRFTGKQLVLNGTLDYEFDFAKLTSSSTYSKFDQRFWVDLGGTFPRGSFPGAPIAFGLDANGYDKVFVQETRLVSSLDGPFQFVVGGFYMHRRRDVDYFYRSSLPFLQSRGFTGLPDQYYQKQYTHQISEELAGFGELTYRFSSKFWLTGGMRYGRTSAQGFTEAGGYLATAAGFNYFDYALGGFRNVNFNQFTPYAAVAGVKASGSKPSWKASASFKPTESVTTYATFSTGFRAPIVNAFAGRPSLVNPNDIIIPNGASSDDLKSYEVGAKGRFLNGLVTINVAAYLIDWSNIQAQANRVSDSVQFATNIGGARSKGFEVEMGIIPVKDVFIGLNAAYNDSKITKLSATEAAISGAVLGHRLSAPRLQGALYASYGFDLGNDTKANLAVNAQYVGSYNSSFPNTPGAPTVPLSTFGKTDEYVNTNLTFGLKRGDISAQLYVENVFDDHSITYIHPEAFLVSRFGTLRPRTIGIRLGYGL</sequence>
<dbReference type="PANTHER" id="PTHR32552:SF81">
    <property type="entry name" value="TONB-DEPENDENT OUTER MEMBRANE RECEPTOR"/>
    <property type="match status" value="1"/>
</dbReference>
<dbReference type="InterPro" id="IPR012910">
    <property type="entry name" value="Plug_dom"/>
</dbReference>
<dbReference type="AlphaFoldDB" id="A0A161KEN8"/>
<evidence type="ECO:0000256" key="8">
    <source>
        <dbReference type="ARBA" id="ARBA00023136"/>
    </source>
</evidence>
<evidence type="ECO:0000259" key="11">
    <source>
        <dbReference type="Pfam" id="PF00593"/>
    </source>
</evidence>
<keyword evidence="6" id="KW-0406">Ion transport</keyword>
<reference evidence="13" key="1">
    <citation type="submission" date="2015-10" db="EMBL/GenBank/DDBJ databases">
        <authorList>
            <person name="Gilbert D.G."/>
        </authorList>
    </citation>
    <scope>NUCLEOTIDE SEQUENCE</scope>
</reference>
<dbReference type="GO" id="GO:0009279">
    <property type="term" value="C:cell outer membrane"/>
    <property type="evidence" value="ECO:0007669"/>
    <property type="project" value="UniProtKB-SubCell"/>
</dbReference>
<comment type="subcellular location">
    <subcellularLocation>
        <location evidence="1">Cell outer membrane</location>
        <topology evidence="1">Multi-pass membrane protein</topology>
    </subcellularLocation>
</comment>
<protein>
    <submittedName>
        <fullName evidence="13">Outer membrane receptor proteins, mostly Fe transport</fullName>
    </submittedName>
</protein>
<dbReference type="GO" id="GO:0006826">
    <property type="term" value="P:iron ion transport"/>
    <property type="evidence" value="ECO:0007669"/>
    <property type="project" value="UniProtKB-KW"/>
</dbReference>
<dbReference type="InterPro" id="IPR000531">
    <property type="entry name" value="Beta-barrel_TonB"/>
</dbReference>
<evidence type="ECO:0000256" key="5">
    <source>
        <dbReference type="ARBA" id="ARBA00023004"/>
    </source>
</evidence>
<keyword evidence="7" id="KW-0798">TonB box</keyword>
<keyword evidence="2" id="KW-0813">Transport</keyword>
<keyword evidence="3" id="KW-0410">Iron transport</keyword>
<dbReference type="InterPro" id="IPR039426">
    <property type="entry name" value="TonB-dep_rcpt-like"/>
</dbReference>
<evidence type="ECO:0000256" key="7">
    <source>
        <dbReference type="ARBA" id="ARBA00023077"/>
    </source>
</evidence>
<dbReference type="PANTHER" id="PTHR32552">
    <property type="entry name" value="FERRICHROME IRON RECEPTOR-RELATED"/>
    <property type="match status" value="1"/>
</dbReference>
<dbReference type="Pfam" id="PF07715">
    <property type="entry name" value="Plug"/>
    <property type="match status" value="1"/>
</dbReference>
<evidence type="ECO:0000256" key="4">
    <source>
        <dbReference type="ARBA" id="ARBA00022692"/>
    </source>
</evidence>
<evidence type="ECO:0000256" key="9">
    <source>
        <dbReference type="ARBA" id="ARBA00023237"/>
    </source>
</evidence>
<evidence type="ECO:0000256" key="10">
    <source>
        <dbReference type="SAM" id="MobiDB-lite"/>
    </source>
</evidence>
<evidence type="ECO:0000256" key="1">
    <source>
        <dbReference type="ARBA" id="ARBA00004571"/>
    </source>
</evidence>
<feature type="domain" description="TonB-dependent receptor plug" evidence="12">
    <location>
        <begin position="57"/>
        <end position="167"/>
    </location>
</feature>
<feature type="domain" description="TonB-dependent receptor-like beta-barrel" evidence="11">
    <location>
        <begin position="270"/>
        <end position="736"/>
    </location>
</feature>
<evidence type="ECO:0000256" key="3">
    <source>
        <dbReference type="ARBA" id="ARBA00022496"/>
    </source>
</evidence>
<dbReference type="PROSITE" id="PS52016">
    <property type="entry name" value="TONB_DEPENDENT_REC_3"/>
    <property type="match status" value="1"/>
</dbReference>
<keyword evidence="13" id="KW-0675">Receptor</keyword>
<evidence type="ECO:0000256" key="6">
    <source>
        <dbReference type="ARBA" id="ARBA00023065"/>
    </source>
</evidence>
<keyword evidence="8" id="KW-0472">Membrane</keyword>
<dbReference type="SUPFAM" id="SSF56935">
    <property type="entry name" value="Porins"/>
    <property type="match status" value="1"/>
</dbReference>
<keyword evidence="4" id="KW-0812">Transmembrane</keyword>
<dbReference type="Pfam" id="PF00593">
    <property type="entry name" value="TonB_dep_Rec_b-barrel"/>
    <property type="match status" value="1"/>
</dbReference>
<feature type="region of interest" description="Disordered" evidence="10">
    <location>
        <begin position="267"/>
        <end position="290"/>
    </location>
</feature>
<evidence type="ECO:0000259" key="12">
    <source>
        <dbReference type="Pfam" id="PF07715"/>
    </source>
</evidence>
<gene>
    <name evidence="13" type="ORF">MGWOODY_Smn566</name>
</gene>
<evidence type="ECO:0000256" key="2">
    <source>
        <dbReference type="ARBA" id="ARBA00022448"/>
    </source>
</evidence>
<dbReference type="InterPro" id="IPR036942">
    <property type="entry name" value="Beta-barrel_TonB_sf"/>
</dbReference>
<evidence type="ECO:0000313" key="13">
    <source>
        <dbReference type="EMBL" id="CUS43372.1"/>
    </source>
</evidence>